<dbReference type="PANTHER" id="PTHR10629:SF52">
    <property type="entry name" value="DNA (CYTOSINE-5)-METHYLTRANSFERASE 1"/>
    <property type="match status" value="1"/>
</dbReference>
<evidence type="ECO:0000256" key="3">
    <source>
        <dbReference type="ARBA" id="ARBA00022679"/>
    </source>
</evidence>
<dbReference type="Gene3D" id="3.90.120.10">
    <property type="entry name" value="DNA Methylase, subunit A, domain 2"/>
    <property type="match status" value="1"/>
</dbReference>
<dbReference type="Gene3D" id="3.40.50.150">
    <property type="entry name" value="Vaccinia Virus protein VP39"/>
    <property type="match status" value="1"/>
</dbReference>
<reference evidence="8" key="1">
    <citation type="journal article" date="2009" name="Genome Res.">
        <title>Comparative genomic analyses of the human fungal pathogens Coccidioides and their relatives.</title>
        <authorList>
            <person name="Sharpton T.J."/>
            <person name="Stajich J.E."/>
            <person name="Rounsley S.D."/>
            <person name="Gardner M.J."/>
            <person name="Wortman J.R."/>
            <person name="Jordar V.S."/>
            <person name="Maiti R."/>
            <person name="Kodira C.D."/>
            <person name="Neafsey D.E."/>
            <person name="Zeng Q."/>
            <person name="Hung C.-Y."/>
            <person name="McMahan C."/>
            <person name="Muszewska A."/>
            <person name="Grynberg M."/>
            <person name="Mandel M.A."/>
            <person name="Kellner E.M."/>
            <person name="Barker B.M."/>
            <person name="Galgiani J.N."/>
            <person name="Orbach M.J."/>
            <person name="Kirkland T.N."/>
            <person name="Cole G.T."/>
            <person name="Henn M.R."/>
            <person name="Birren B.W."/>
            <person name="Taylor J.W."/>
        </authorList>
    </citation>
    <scope>NUCLEOTIDE SEQUENCE [LARGE SCALE GENOMIC DNA]</scope>
    <source>
        <strain evidence="8">UAMH 1704</strain>
    </source>
</reference>
<dbReference type="InParanoid" id="C4JR90"/>
<evidence type="ECO:0000313" key="8">
    <source>
        <dbReference type="Proteomes" id="UP000002058"/>
    </source>
</evidence>
<proteinExistence type="inferred from homology"/>
<accession>C4JR90</accession>
<dbReference type="Proteomes" id="UP000002058">
    <property type="component" value="Unassembled WGS sequence"/>
</dbReference>
<dbReference type="KEGG" id="ure:UREG_03572"/>
<evidence type="ECO:0000256" key="6">
    <source>
        <dbReference type="SAM" id="MobiDB-lite"/>
    </source>
</evidence>
<dbReference type="InterPro" id="IPR001525">
    <property type="entry name" value="C5_MeTfrase"/>
</dbReference>
<feature type="region of interest" description="Disordered" evidence="6">
    <location>
        <begin position="57"/>
        <end position="77"/>
    </location>
</feature>
<dbReference type="PANTHER" id="PTHR10629">
    <property type="entry name" value="CYTOSINE-SPECIFIC METHYLTRANSFERASE"/>
    <property type="match status" value="1"/>
</dbReference>
<dbReference type="eggNOG" id="ENOG502RYYW">
    <property type="taxonomic scope" value="Eukaryota"/>
</dbReference>
<evidence type="ECO:0000313" key="7">
    <source>
        <dbReference type="EMBL" id="EEP78726.1"/>
    </source>
</evidence>
<dbReference type="OMA" id="KPRVHTM"/>
<dbReference type="RefSeq" id="XP_002544055.1">
    <property type="nucleotide sequence ID" value="XM_002544009.1"/>
</dbReference>
<evidence type="ECO:0000256" key="5">
    <source>
        <dbReference type="PROSITE-ProRule" id="PRU01016"/>
    </source>
</evidence>
<comment type="similarity">
    <text evidence="5">Belongs to the class I-like SAM-binding methyltransferase superfamily. C5-methyltransferase family.</text>
</comment>
<evidence type="ECO:0000256" key="1">
    <source>
        <dbReference type="ARBA" id="ARBA00011975"/>
    </source>
</evidence>
<keyword evidence="8" id="KW-1185">Reference proteome</keyword>
<name>C4JR90_UNCRE</name>
<dbReference type="InterPro" id="IPR050390">
    <property type="entry name" value="C5-Methyltransferase"/>
</dbReference>
<evidence type="ECO:0000256" key="2">
    <source>
        <dbReference type="ARBA" id="ARBA00022603"/>
    </source>
</evidence>
<gene>
    <name evidence="7" type="ORF">UREG_03572</name>
</gene>
<dbReference type="InterPro" id="IPR031303">
    <property type="entry name" value="C5_meth_CS"/>
</dbReference>
<evidence type="ECO:0000256" key="4">
    <source>
        <dbReference type="ARBA" id="ARBA00022691"/>
    </source>
</evidence>
<keyword evidence="2 5" id="KW-0489">Methyltransferase</keyword>
<feature type="active site" evidence="5">
    <location>
        <position position="346"/>
    </location>
</feature>
<sequence>MAFDLEEAIIIDDDASSATLEGDNFRVQEVFHPEDFMTDDDFELYLTSLSANATRPNRHRARSLSPVPAPTRESVPQLSIGGKTYRKGKSVELNDGTFLRIQEVLRAGTNEIFFKGHRLQRLEHMDTLVPDWLNELCWTIDLNSPDTESTEGLEEVSISDVRSLRLIRFTNHSYVDMNITMSTNSFQSDDERREEGLLYCRIKYIRVWDKAAGRKSRVVEESLVFLEPKECDSGFDCEPANLRYAWRGSTQLGGSHKPDFVDLTGSGEVRAQYTFGDGFCGAGGVSRGALQAGLYVRWGFDKCHKAMDTYRLNFRTAVGETCEVAHFLTNDAKDIMVDILHFSPPCQTFSSAKTVAAPTDNANEACIFSARELLLRVKPRIATMEETSGLQERHKEFLYATILTFIDLGYSIRWKLLTCEAYGVPQQRKRLVIIGAGPGESLPPFPKPTHGPPDSNLRPYRTILDAIGNIPEGAPDHDPKRAYFRNITKTPYSPRSFAKTITCNGGDNFHPSGTRAYTHREAACLQTFPMEHQFCGVGVLKQIGNAVPPMLAKAIFTEIVKDLERADGVRR</sequence>
<dbReference type="EMBL" id="CH476616">
    <property type="protein sequence ID" value="EEP78726.1"/>
    <property type="molecule type" value="Genomic_DNA"/>
</dbReference>
<dbReference type="GO" id="GO:0003677">
    <property type="term" value="F:DNA binding"/>
    <property type="evidence" value="ECO:0007669"/>
    <property type="project" value="TreeGrafter"/>
</dbReference>
<keyword evidence="4 5" id="KW-0949">S-adenosyl-L-methionine</keyword>
<dbReference type="PROSITE" id="PS51679">
    <property type="entry name" value="SAM_MT_C5"/>
    <property type="match status" value="1"/>
</dbReference>
<dbReference type="STRING" id="336963.C4JR90"/>
<dbReference type="PRINTS" id="PR00105">
    <property type="entry name" value="C5METTRFRASE"/>
</dbReference>
<dbReference type="InterPro" id="IPR029063">
    <property type="entry name" value="SAM-dependent_MTases_sf"/>
</dbReference>
<dbReference type="GO" id="GO:0005634">
    <property type="term" value="C:nucleus"/>
    <property type="evidence" value="ECO:0007669"/>
    <property type="project" value="TreeGrafter"/>
</dbReference>
<protein>
    <recommendedName>
        <fullName evidence="1">DNA (cytosine-5-)-methyltransferase</fullName>
        <ecNumber evidence="1">2.1.1.37</ecNumber>
    </recommendedName>
</protein>
<dbReference type="OrthoDB" id="414133at2759"/>
<dbReference type="HOGENOM" id="CLU_012943_2_1_1"/>
<dbReference type="GO" id="GO:0044027">
    <property type="term" value="P:negative regulation of gene expression via chromosomal CpG island methylation"/>
    <property type="evidence" value="ECO:0007669"/>
    <property type="project" value="TreeGrafter"/>
</dbReference>
<dbReference type="GeneID" id="8437474"/>
<dbReference type="GO" id="GO:0032259">
    <property type="term" value="P:methylation"/>
    <property type="evidence" value="ECO:0007669"/>
    <property type="project" value="UniProtKB-KW"/>
</dbReference>
<dbReference type="VEuPathDB" id="FungiDB:UREG_03572"/>
<dbReference type="EC" id="2.1.1.37" evidence="1"/>
<dbReference type="PROSITE" id="PS00095">
    <property type="entry name" value="C5_MTASE_2"/>
    <property type="match status" value="1"/>
</dbReference>
<dbReference type="GO" id="GO:0003886">
    <property type="term" value="F:DNA (cytosine-5-)-methyltransferase activity"/>
    <property type="evidence" value="ECO:0007669"/>
    <property type="project" value="UniProtKB-EC"/>
</dbReference>
<dbReference type="AlphaFoldDB" id="C4JR90"/>
<keyword evidence="3 5" id="KW-0808">Transferase</keyword>
<organism evidence="7 8">
    <name type="scientific">Uncinocarpus reesii (strain UAMH 1704)</name>
    <dbReference type="NCBI Taxonomy" id="336963"/>
    <lineage>
        <taxon>Eukaryota</taxon>
        <taxon>Fungi</taxon>
        <taxon>Dikarya</taxon>
        <taxon>Ascomycota</taxon>
        <taxon>Pezizomycotina</taxon>
        <taxon>Eurotiomycetes</taxon>
        <taxon>Eurotiomycetidae</taxon>
        <taxon>Onygenales</taxon>
        <taxon>Onygenaceae</taxon>
        <taxon>Uncinocarpus</taxon>
    </lineage>
</organism>
<dbReference type="SUPFAM" id="SSF53335">
    <property type="entry name" value="S-adenosyl-L-methionine-dependent methyltransferases"/>
    <property type="match status" value="1"/>
</dbReference>
<dbReference type="Pfam" id="PF00145">
    <property type="entry name" value="DNA_methylase"/>
    <property type="match status" value="2"/>
</dbReference>